<feature type="domain" description="DM1" evidence="7">
    <location>
        <begin position="206"/>
        <end position="315"/>
    </location>
</feature>
<keyword evidence="4" id="KW-0694">RNA-binding</keyword>
<dbReference type="InterPro" id="IPR042525">
    <property type="entry name" value="Rad52_Rad59_Rad22_sf"/>
</dbReference>
<evidence type="ECO:0000256" key="6">
    <source>
        <dbReference type="ARBA" id="ARBA00023242"/>
    </source>
</evidence>
<dbReference type="PANTHER" id="PTHR31164:SF1">
    <property type="entry name" value="RAD52 MOTIF-CONTAINING PROTEIN 1"/>
    <property type="match status" value="1"/>
</dbReference>
<dbReference type="Pfam" id="PF25517">
    <property type="entry name" value="DSRM_RDM1"/>
    <property type="match status" value="1"/>
</dbReference>
<dbReference type="Proteomes" id="UP001652580">
    <property type="component" value="Chromosome 20"/>
</dbReference>
<dbReference type="GeneID" id="130705825"/>
<evidence type="ECO:0000256" key="4">
    <source>
        <dbReference type="ARBA" id="ARBA00022884"/>
    </source>
</evidence>
<gene>
    <name evidence="9" type="primary">LOC130705825</name>
</gene>
<dbReference type="RefSeq" id="XP_057391154.1">
    <property type="nucleotide sequence ID" value="XM_057535171.1"/>
</dbReference>
<comment type="subcellular location">
    <subcellularLocation>
        <location evidence="1">Cytoplasm</location>
    </subcellularLocation>
    <subcellularLocation>
        <location evidence="2">Nucleus</location>
        <location evidence="2">Nucleolus</location>
    </subcellularLocation>
</comment>
<organism evidence="8 9">
    <name type="scientific">Balaenoptera acutorostrata</name>
    <name type="common">Common minke whale</name>
    <name type="synonym">Balaena rostrata</name>
    <dbReference type="NCBI Taxonomy" id="9767"/>
    <lineage>
        <taxon>Eukaryota</taxon>
        <taxon>Metazoa</taxon>
        <taxon>Chordata</taxon>
        <taxon>Craniata</taxon>
        <taxon>Vertebrata</taxon>
        <taxon>Euteleostomi</taxon>
        <taxon>Mammalia</taxon>
        <taxon>Eutheria</taxon>
        <taxon>Laurasiatheria</taxon>
        <taxon>Artiodactyla</taxon>
        <taxon>Whippomorpha</taxon>
        <taxon>Cetacea</taxon>
        <taxon>Mysticeti</taxon>
        <taxon>Balaenopteridae</taxon>
        <taxon>Balaenoptera</taxon>
    </lineage>
</organism>
<dbReference type="InterPro" id="IPR057652">
    <property type="entry name" value="DSRM_RDM1"/>
</dbReference>
<dbReference type="SUPFAM" id="SSF54768">
    <property type="entry name" value="dsRNA-binding domain-like"/>
    <property type="match status" value="1"/>
</dbReference>
<sequence length="358" mass="40154">MGTAKVTNGTIRPLPLVRGTVRKRTAPAPARLRTSTRECRRPCAGARAQTPVRYRAGAYVPAQACDRARVAQTPVRRRACAGAVRLRTESRTSGNGRTVPLVTFVVPIVGDKTLLVWELSSGPTAKALQHSLFTVFSQFGLLYSVRVFPNASVAGPVFYAIIKVYSERDPHRAQKACDQEQLFQASPVKVRLGTRHKAVRHNTLALDSSRCQELANYYFGFHGWSKRIIRLQDLSNLEERENDEIVTPLQKQSLKFFCAFKVVLPSHECRSPGVGMAEEPLEKLEEGSLSFLMKRKVTQKLAIHKAMTDAFRKLLIVVLESGKIPVAYRPCEEVTDARTEEEQQDLIQSRCRPRLIRS</sequence>
<dbReference type="PANTHER" id="PTHR31164">
    <property type="entry name" value="RAD52 MOTIF-CONTAINING PROTEIN 1"/>
    <property type="match status" value="1"/>
</dbReference>
<evidence type="ECO:0000256" key="5">
    <source>
        <dbReference type="ARBA" id="ARBA00023125"/>
    </source>
</evidence>
<dbReference type="InterPro" id="IPR035979">
    <property type="entry name" value="RBD_domain_sf"/>
</dbReference>
<keyword evidence="8" id="KW-1185">Reference proteome</keyword>
<name>A0ABM3SMT9_BALAC</name>
<dbReference type="Gene3D" id="3.30.390.80">
    <property type="entry name" value="DNA repair protein Rad52/59/22"/>
    <property type="match status" value="1"/>
</dbReference>
<reference evidence="9" key="1">
    <citation type="submission" date="2025-08" db="UniProtKB">
        <authorList>
            <consortium name="RefSeq"/>
        </authorList>
    </citation>
    <scope>IDENTIFICATION</scope>
</reference>
<accession>A0ABM3SMT9</accession>
<evidence type="ECO:0000256" key="3">
    <source>
        <dbReference type="ARBA" id="ARBA00022490"/>
    </source>
</evidence>
<keyword evidence="5" id="KW-0238">DNA-binding</keyword>
<dbReference type="SUPFAM" id="SSF54928">
    <property type="entry name" value="RNA-binding domain, RBD"/>
    <property type="match status" value="1"/>
</dbReference>
<keyword evidence="6" id="KW-0539">Nucleus</keyword>
<evidence type="ECO:0000256" key="2">
    <source>
        <dbReference type="ARBA" id="ARBA00004604"/>
    </source>
</evidence>
<protein>
    <submittedName>
        <fullName evidence="9">RAD52 motif-containing protein 1-like</fullName>
    </submittedName>
</protein>
<evidence type="ECO:0000313" key="8">
    <source>
        <dbReference type="Proteomes" id="UP001652580"/>
    </source>
</evidence>
<evidence type="ECO:0000259" key="7">
    <source>
        <dbReference type="Pfam" id="PF25517"/>
    </source>
</evidence>
<keyword evidence="3" id="KW-0963">Cytoplasm</keyword>
<dbReference type="CDD" id="cd12364">
    <property type="entry name" value="RRM_RDM1"/>
    <property type="match status" value="1"/>
</dbReference>
<proteinExistence type="predicted"/>
<evidence type="ECO:0000256" key="1">
    <source>
        <dbReference type="ARBA" id="ARBA00004496"/>
    </source>
</evidence>
<evidence type="ECO:0000313" key="9">
    <source>
        <dbReference type="RefSeq" id="XP_057391154.1"/>
    </source>
</evidence>
<dbReference type="InterPro" id="IPR040224">
    <property type="entry name" value="RDM1"/>
</dbReference>
<dbReference type="InterPro" id="IPR034200">
    <property type="entry name" value="RDM1_RRM"/>
</dbReference>